<dbReference type="Proteomes" id="UP000184782">
    <property type="component" value="Unassembled WGS sequence"/>
</dbReference>
<proteinExistence type="predicted"/>
<name>A0A1N6I8J5_9FLAO</name>
<sequence>MGKKKYKKQLLNTLKALGKSEHLILENMTDLMLKGELKKSKIEFKNGDTFSFKDNIFDYSEDKNIRKLAKLRREMLITMNKLVTKNDFKDKEIKFLS</sequence>
<evidence type="ECO:0000313" key="1">
    <source>
        <dbReference type="EMBL" id="SIO28342.1"/>
    </source>
</evidence>
<dbReference type="RefSeq" id="WP_074231349.1">
    <property type="nucleotide sequence ID" value="NZ_FSRQ01000003.1"/>
</dbReference>
<protein>
    <submittedName>
        <fullName evidence="1">Uncharacterized protein</fullName>
    </submittedName>
</protein>
<dbReference type="OrthoDB" id="1262473at2"/>
<reference evidence="2" key="1">
    <citation type="submission" date="2016-12" db="EMBL/GenBank/DDBJ databases">
        <authorList>
            <person name="Varghese N."/>
            <person name="Submissions S."/>
        </authorList>
    </citation>
    <scope>NUCLEOTIDE SEQUENCE [LARGE SCALE GENOMIC DNA]</scope>
    <source>
        <strain evidence="2">DSM 16779</strain>
    </source>
</reference>
<dbReference type="AlphaFoldDB" id="A0A1N6I8J5"/>
<gene>
    <name evidence="1" type="ORF">SAMN05421769_3137</name>
</gene>
<evidence type="ECO:0000313" key="2">
    <source>
        <dbReference type="Proteomes" id="UP000184782"/>
    </source>
</evidence>
<accession>A0A1N6I8J5</accession>
<keyword evidence="2" id="KW-1185">Reference proteome</keyword>
<organism evidence="1 2">
    <name type="scientific">Chryseobacterium scophthalmum</name>
    <dbReference type="NCBI Taxonomy" id="59733"/>
    <lineage>
        <taxon>Bacteria</taxon>
        <taxon>Pseudomonadati</taxon>
        <taxon>Bacteroidota</taxon>
        <taxon>Flavobacteriia</taxon>
        <taxon>Flavobacteriales</taxon>
        <taxon>Weeksellaceae</taxon>
        <taxon>Chryseobacterium group</taxon>
        <taxon>Chryseobacterium</taxon>
    </lineage>
</organism>
<dbReference type="EMBL" id="FSRQ01000003">
    <property type="protein sequence ID" value="SIO28342.1"/>
    <property type="molecule type" value="Genomic_DNA"/>
</dbReference>